<reference evidence="10" key="3">
    <citation type="submission" date="2009-05" db="EMBL/GenBank/DDBJ databases">
        <authorList>
            <person name="Cho S.-J."/>
            <person name="Park S.C."/>
        </authorList>
    </citation>
    <scope>NUCLEOTIDE SEQUENCE</scope>
</reference>
<evidence type="ECO:0000313" key="10">
    <source>
        <dbReference type="EMBL" id="AAS07615.2"/>
    </source>
</evidence>
<evidence type="ECO:0000256" key="6">
    <source>
        <dbReference type="PROSITE-ProRule" id="PRU00108"/>
    </source>
</evidence>
<feature type="compositionally biased region" description="Low complexity" evidence="8">
    <location>
        <begin position="252"/>
        <end position="268"/>
    </location>
</feature>
<dbReference type="PRINTS" id="PR00024">
    <property type="entry name" value="HOMEOBOX"/>
</dbReference>
<keyword evidence="4 6" id="KW-0371">Homeobox</keyword>
<dbReference type="InterPro" id="IPR000047">
    <property type="entry name" value="HTH_motif"/>
</dbReference>
<dbReference type="PANTHER" id="PTHR45946:SF4">
    <property type="entry name" value="HOMEOBOX PROTEIN ROUGH-RELATED"/>
    <property type="match status" value="1"/>
</dbReference>
<protein>
    <submittedName>
        <fullName evidence="10">Labial homeodomain protein 2</fullName>
    </submittedName>
</protein>
<dbReference type="GO" id="GO:0000978">
    <property type="term" value="F:RNA polymerase II cis-regulatory region sequence-specific DNA binding"/>
    <property type="evidence" value="ECO:0007669"/>
    <property type="project" value="TreeGrafter"/>
</dbReference>
<evidence type="ECO:0000259" key="9">
    <source>
        <dbReference type="PROSITE" id="PS50071"/>
    </source>
</evidence>
<dbReference type="PANTHER" id="PTHR45946">
    <property type="entry name" value="HOMEOBOX PROTEIN ROUGH-RELATED"/>
    <property type="match status" value="1"/>
</dbReference>
<dbReference type="SUPFAM" id="SSF46689">
    <property type="entry name" value="Homeodomain-like"/>
    <property type="match status" value="1"/>
</dbReference>
<keyword evidence="3 6" id="KW-0238">DNA-binding</keyword>
<feature type="DNA-binding region" description="Homeobox" evidence="6">
    <location>
        <begin position="187"/>
        <end position="246"/>
    </location>
</feature>
<dbReference type="InterPro" id="IPR001356">
    <property type="entry name" value="HD"/>
</dbReference>
<dbReference type="SMART" id="SM00389">
    <property type="entry name" value="HOX"/>
    <property type="match status" value="1"/>
</dbReference>
<organism evidence="10">
    <name type="scientific">Perionyx excavatus</name>
    <name type="common">compost worm</name>
    <dbReference type="NCBI Taxonomy" id="168854"/>
    <lineage>
        <taxon>Eukaryota</taxon>
        <taxon>Metazoa</taxon>
        <taxon>Spiralia</taxon>
        <taxon>Lophotrochozoa</taxon>
        <taxon>Annelida</taxon>
        <taxon>Clitellata</taxon>
        <taxon>Oligochaeta</taxon>
        <taxon>Crassiclitellata</taxon>
        <taxon>Megascolecida</taxon>
        <taxon>Megascolecidae</taxon>
        <taxon>Perionyx</taxon>
    </lineage>
</organism>
<dbReference type="GO" id="GO:0000981">
    <property type="term" value="F:DNA-binding transcription factor activity, RNA polymerase II-specific"/>
    <property type="evidence" value="ECO:0007669"/>
    <property type="project" value="InterPro"/>
</dbReference>
<dbReference type="Pfam" id="PF00046">
    <property type="entry name" value="Homeodomain"/>
    <property type="match status" value="1"/>
</dbReference>
<accession>Q6T2V0</accession>
<dbReference type="PROSITE" id="PS00027">
    <property type="entry name" value="HOMEOBOX_1"/>
    <property type="match status" value="1"/>
</dbReference>
<dbReference type="PRINTS" id="PR00031">
    <property type="entry name" value="HTHREPRESSR"/>
</dbReference>
<proteinExistence type="evidence at transcript level"/>
<evidence type="ECO:0000256" key="7">
    <source>
        <dbReference type="RuleBase" id="RU000682"/>
    </source>
</evidence>
<dbReference type="PROSITE" id="PS50071">
    <property type="entry name" value="HOMEOBOX_2"/>
    <property type="match status" value="1"/>
</dbReference>
<feature type="domain" description="Homeobox" evidence="9">
    <location>
        <begin position="185"/>
        <end position="245"/>
    </location>
</feature>
<keyword evidence="2" id="KW-0217">Developmental protein</keyword>
<dbReference type="AlphaFoldDB" id="Q6T2V0"/>
<evidence type="ECO:0000256" key="5">
    <source>
        <dbReference type="ARBA" id="ARBA00023242"/>
    </source>
</evidence>
<reference evidence="10" key="2">
    <citation type="journal article" date="2009" name="Biosci. Biotechnol. Biochem.">
        <title>Differential expression of three labial genes during earthworm head regeneration.</title>
        <authorList>
            <person name="Cho S.J."/>
            <person name="Koh K.S."/>
            <person name="Lee E."/>
            <person name="Park S.C."/>
        </authorList>
    </citation>
    <scope>NUCLEOTIDE SEQUENCE</scope>
</reference>
<dbReference type="InterPro" id="IPR009057">
    <property type="entry name" value="Homeodomain-like_sf"/>
</dbReference>
<evidence type="ECO:0000256" key="2">
    <source>
        <dbReference type="ARBA" id="ARBA00022473"/>
    </source>
</evidence>
<dbReference type="FunFam" id="1.10.10.60:FF:000113">
    <property type="entry name" value="homeobox protein Hox-B1"/>
    <property type="match status" value="1"/>
</dbReference>
<dbReference type="InterPro" id="IPR017970">
    <property type="entry name" value="Homeobox_CS"/>
</dbReference>
<dbReference type="InterPro" id="IPR046327">
    <property type="entry name" value="HXA1/B1/D1"/>
</dbReference>
<reference evidence="10" key="1">
    <citation type="journal article" date="2006" name="Dev. Genes Evol.">
        <title>Hox genes in the echiuroid Urechis unicinctus.</title>
        <authorList>
            <person name="Cho S.J."/>
            <person name="Lee D.H."/>
            <person name="Kwon H.J."/>
            <person name="Park S.C."/>
            <person name="Shin K.S."/>
            <person name="Ahn C.H."/>
        </authorList>
    </citation>
    <scope>NUCLEOTIDE SEQUENCE</scope>
</reference>
<evidence type="ECO:0000256" key="3">
    <source>
        <dbReference type="ARBA" id="ARBA00023125"/>
    </source>
</evidence>
<dbReference type="Gene3D" id="1.10.10.60">
    <property type="entry name" value="Homeodomain-like"/>
    <property type="match status" value="1"/>
</dbReference>
<feature type="compositionally biased region" description="Acidic residues" evidence="8">
    <location>
        <begin position="290"/>
        <end position="303"/>
    </location>
</feature>
<keyword evidence="5 6" id="KW-0539">Nucleus</keyword>
<evidence type="ECO:0000256" key="4">
    <source>
        <dbReference type="ARBA" id="ARBA00023155"/>
    </source>
</evidence>
<sequence>MNSDLNGVIYYPDGGVNRGVNELDMSHYSAQSGVFFGWGVNPHGDRVGLGTDGGYMGHHGAVMPGDYSAPYYPSGDPMPASIDAPTPFCSPCNPGLGVHNGSAYCAGVQPGSAPGDGNDLDFCVEQQSHPATTTFKWLTVRRSHPKTAAGKALDYLYSGGSGVGGLVGVTGGRVGVGGGAVQHHSTPNLGRTNFTNKQLTELEKEFHFNRYLTRARRIEIASSLGLNETQVKIWFQNRRMKQKKRMKEEKQPSPSNNNNNNNNNNQSNGATGKNVVATDAEPSRMSALDSQEDDASSSNDADDSCTSPPPPPPSIHSLTRKTNLCFSFNCPVFNVHPHLCTD</sequence>
<feature type="region of interest" description="Disordered" evidence="8">
    <location>
        <begin position="239"/>
        <end position="316"/>
    </location>
</feature>
<dbReference type="CDD" id="cd00086">
    <property type="entry name" value="homeodomain"/>
    <property type="match status" value="1"/>
</dbReference>
<name>Q6T2V0_9ANNE</name>
<dbReference type="GO" id="GO:0005634">
    <property type="term" value="C:nucleus"/>
    <property type="evidence" value="ECO:0007669"/>
    <property type="project" value="UniProtKB-SubCell"/>
</dbReference>
<comment type="subcellular location">
    <subcellularLocation>
        <location evidence="1 6 7">Nucleus</location>
    </subcellularLocation>
</comment>
<evidence type="ECO:0000256" key="8">
    <source>
        <dbReference type="SAM" id="MobiDB-lite"/>
    </source>
</evidence>
<evidence type="ECO:0000256" key="1">
    <source>
        <dbReference type="ARBA" id="ARBA00004123"/>
    </source>
</evidence>
<dbReference type="EMBL" id="GQ223406">
    <property type="protein sequence ID" value="AAS07615.2"/>
    <property type="molecule type" value="mRNA"/>
</dbReference>
<dbReference type="InterPro" id="IPR020479">
    <property type="entry name" value="HD_metazoa"/>
</dbReference>